<dbReference type="EMBL" id="NHYD01003027">
    <property type="protein sequence ID" value="PPQ83337.1"/>
    <property type="molecule type" value="Genomic_DNA"/>
</dbReference>
<evidence type="ECO:0000256" key="1">
    <source>
        <dbReference type="ARBA" id="ARBA00022737"/>
    </source>
</evidence>
<feature type="compositionally biased region" description="Pro residues" evidence="3">
    <location>
        <begin position="32"/>
        <end position="44"/>
    </location>
</feature>
<feature type="compositionally biased region" description="Low complexity" evidence="3">
    <location>
        <begin position="990"/>
        <end position="1004"/>
    </location>
</feature>
<dbReference type="Proteomes" id="UP000283269">
    <property type="component" value="Unassembled WGS sequence"/>
</dbReference>
<dbReference type="GO" id="GO:0005737">
    <property type="term" value="C:cytoplasm"/>
    <property type="evidence" value="ECO:0007669"/>
    <property type="project" value="TreeGrafter"/>
</dbReference>
<feature type="region of interest" description="Disordered" evidence="3">
    <location>
        <begin position="305"/>
        <end position="333"/>
    </location>
</feature>
<dbReference type="PANTHER" id="PTHR10648">
    <property type="entry name" value="SERINE/THREONINE-PROTEIN PHOSPHATASE PP2A 65 KDA REGULATORY SUBUNIT"/>
    <property type="match status" value="1"/>
</dbReference>
<dbReference type="InterPro" id="IPR016024">
    <property type="entry name" value="ARM-type_fold"/>
</dbReference>
<evidence type="ECO:0000256" key="2">
    <source>
        <dbReference type="PROSITE-ProRule" id="PRU00103"/>
    </source>
</evidence>
<comment type="caution">
    <text evidence="4">The sequence shown here is derived from an EMBL/GenBank/DDBJ whole genome shotgun (WGS) entry which is preliminary data.</text>
</comment>
<gene>
    <name evidence="4" type="ORF">CVT25_003976</name>
</gene>
<feature type="region of interest" description="Disordered" evidence="3">
    <location>
        <begin position="1"/>
        <end position="80"/>
    </location>
</feature>
<evidence type="ECO:0008006" key="6">
    <source>
        <dbReference type="Google" id="ProtNLM"/>
    </source>
</evidence>
<dbReference type="Gene3D" id="1.25.10.10">
    <property type="entry name" value="Leucine-rich Repeat Variant"/>
    <property type="match status" value="1"/>
</dbReference>
<dbReference type="PROSITE" id="PS50077">
    <property type="entry name" value="HEAT_REPEAT"/>
    <property type="match status" value="1"/>
</dbReference>
<dbReference type="GO" id="GO:0019888">
    <property type="term" value="F:protein phosphatase regulator activity"/>
    <property type="evidence" value="ECO:0007669"/>
    <property type="project" value="TreeGrafter"/>
</dbReference>
<name>A0A409WXW7_PSICY</name>
<feature type="region of interest" description="Disordered" evidence="3">
    <location>
        <begin position="901"/>
        <end position="1037"/>
    </location>
</feature>
<protein>
    <recommendedName>
        <fullName evidence="6">TOG domain-containing protein</fullName>
    </recommendedName>
</protein>
<dbReference type="SUPFAM" id="SSF48371">
    <property type="entry name" value="ARM repeat"/>
    <property type="match status" value="1"/>
</dbReference>
<organism evidence="4 5">
    <name type="scientific">Psilocybe cyanescens</name>
    <dbReference type="NCBI Taxonomy" id="93625"/>
    <lineage>
        <taxon>Eukaryota</taxon>
        <taxon>Fungi</taxon>
        <taxon>Dikarya</taxon>
        <taxon>Basidiomycota</taxon>
        <taxon>Agaricomycotina</taxon>
        <taxon>Agaricomycetes</taxon>
        <taxon>Agaricomycetidae</taxon>
        <taxon>Agaricales</taxon>
        <taxon>Agaricineae</taxon>
        <taxon>Strophariaceae</taxon>
        <taxon>Psilocybe</taxon>
    </lineage>
</organism>
<keyword evidence="5" id="KW-1185">Reference proteome</keyword>
<evidence type="ECO:0000313" key="5">
    <source>
        <dbReference type="Proteomes" id="UP000283269"/>
    </source>
</evidence>
<dbReference type="OrthoDB" id="340346at2759"/>
<sequence>MSVPPTHIALPAPPSWPDNFRIDADSPSTPFFTPPTSPARPLPSPSAYFTPPSSPDTDHPPQIPPTTPALQTDDHFPPPLDYAPDLGLDDDGLSTLEKIYLYSRSKAAFHRVFIAHALPEYLLHVTPQEAVEYVLPLLSGLAMDDDELVKEALAAELVPIIWWFFTDCQIIPDDLKPEEAYASSSTTVTISVQAFTPILGTLLLSSNPMVGGAARFAVVDLLSRMKKADDRQFGAFQRRHHHSSSDIIHPWEITRARRDDDDGDEEAPLVTGLFGHRERAMFTQEILQQVVIGMGRLDVDYEPEQDQMREVQQHQDTSQMSESNPYFPSLSSQNFNADRRENISVRATIDQASDPADTQFLTDAERSQASSTRPSTSSARAQSTSSNTPIPPHSDPDSPMAVDVNDSENWDDVYDGEDGEDEQAAVGRLSSMSLMAAVTASGVLAEDTQLAFVEEVGRVGRDNVYWVRREASFALGALAKVVPEEVVVNSLLPLFDALRWDGVWHVRHSALFALPAILTRLSPAQRRTVALETIVALSADQHPTVRSGVLEALGEVIHTFHKDPDGPPQELLYLFLGRKEDRRVRDGQQDILEEDMGVQTPLESFFQDPKRPLICAFNFPAVAVTLGGERWSELREAYLDIASNTGSGVRRTFAASLGELAKIIGKENAQRDLVGVWWSSIKSDEEEVRMKALESLHDFMEVLGKEVGKPLVRALLTAWTEGRLHGWRERELIEKNMVSWVNLIGLDNVSLARSLLQKGLEDNVASVREAATLALPEIWDAFSLQEGALDTFHSQLQQLATSSNYRRRMTFIACQQTLALTTNRQGQLLVSSDGEILRSVANLASDPIEGVRIGVARFAATIHDALLRDSQTIPNTLGELVHLLSQDSSHEVQSYVAGLSNATLPEGDHSTGSTLSNGRTSRKRNTQLATFSRPPPPHHSTSSEGSLGVIRSNSNENSARRDSSRDDADFDSSAYFNESHDGPSLEQGESETPSESSGPISSTGLRGVHGVYPTSFPDSELFQATSSNATERVTVPG</sequence>
<keyword evidence="1" id="KW-0677">Repeat</keyword>
<dbReference type="PANTHER" id="PTHR10648:SF1">
    <property type="entry name" value="SERINE_THREONINE-PROTEIN PHOSPHATASE 4 REGULATORY SUBUNIT 1"/>
    <property type="match status" value="1"/>
</dbReference>
<dbReference type="InterPro" id="IPR011989">
    <property type="entry name" value="ARM-like"/>
</dbReference>
<feature type="compositionally biased region" description="Polar residues" evidence="3">
    <location>
        <begin position="314"/>
        <end position="333"/>
    </location>
</feature>
<feature type="compositionally biased region" description="Polar residues" evidence="3">
    <location>
        <begin position="910"/>
        <end position="919"/>
    </location>
</feature>
<dbReference type="InterPro" id="IPR051023">
    <property type="entry name" value="PP2A_Regulatory_Subunit_A"/>
</dbReference>
<dbReference type="STRING" id="93625.A0A409WXW7"/>
<feature type="compositionally biased region" description="Acidic residues" evidence="3">
    <location>
        <begin position="405"/>
        <end position="420"/>
    </location>
</feature>
<dbReference type="InterPro" id="IPR021133">
    <property type="entry name" value="HEAT_type_2"/>
</dbReference>
<evidence type="ECO:0000313" key="4">
    <source>
        <dbReference type="EMBL" id="PPQ83337.1"/>
    </source>
</evidence>
<feature type="repeat" description="HEAT" evidence="2">
    <location>
        <begin position="634"/>
        <end position="672"/>
    </location>
</feature>
<evidence type="ECO:0000256" key="3">
    <source>
        <dbReference type="SAM" id="MobiDB-lite"/>
    </source>
</evidence>
<dbReference type="AlphaFoldDB" id="A0A409WXW7"/>
<feature type="compositionally biased region" description="Basic and acidic residues" evidence="3">
    <location>
        <begin position="958"/>
        <end position="967"/>
    </location>
</feature>
<reference evidence="4 5" key="1">
    <citation type="journal article" date="2018" name="Evol. Lett.">
        <title>Horizontal gene cluster transfer increased hallucinogenic mushroom diversity.</title>
        <authorList>
            <person name="Reynolds H.T."/>
            <person name="Vijayakumar V."/>
            <person name="Gluck-Thaler E."/>
            <person name="Korotkin H.B."/>
            <person name="Matheny P.B."/>
            <person name="Slot J.C."/>
        </authorList>
    </citation>
    <scope>NUCLEOTIDE SEQUENCE [LARGE SCALE GENOMIC DNA]</scope>
    <source>
        <strain evidence="4 5">2631</strain>
    </source>
</reference>
<feature type="compositionally biased region" description="Low complexity" evidence="3">
    <location>
        <begin position="367"/>
        <end position="386"/>
    </location>
</feature>
<dbReference type="InParanoid" id="A0A409WXW7"/>
<feature type="compositionally biased region" description="Polar residues" evidence="3">
    <location>
        <begin position="1022"/>
        <end position="1031"/>
    </location>
</feature>
<proteinExistence type="predicted"/>
<feature type="region of interest" description="Disordered" evidence="3">
    <location>
        <begin position="363"/>
        <end position="420"/>
    </location>
</feature>
<accession>A0A409WXW7</accession>